<accession>A0A179D3Q2</accession>
<keyword evidence="1" id="KW-0472">Membrane</keyword>
<evidence type="ECO:0008006" key="4">
    <source>
        <dbReference type="Google" id="ProtNLM"/>
    </source>
</evidence>
<proteinExistence type="predicted"/>
<dbReference type="AlphaFoldDB" id="A0A179D3Q2"/>
<dbReference type="EMBL" id="LWLG01000008">
    <property type="protein sequence ID" value="OAQ20613.1"/>
    <property type="molecule type" value="Genomic_DNA"/>
</dbReference>
<dbReference type="Proteomes" id="UP000078390">
    <property type="component" value="Unassembled WGS sequence"/>
</dbReference>
<reference evidence="2 3" key="1">
    <citation type="submission" date="2016-04" db="EMBL/GenBank/DDBJ databases">
        <title>Genome analysis of Thermosulfurimonas dismutans, the first thermophilic sulfur-disproportionating bacterium of the phylum Thermodesulfobacteria.</title>
        <authorList>
            <person name="Mardanov A.V."/>
            <person name="Beletsky A.V."/>
            <person name="Kadnikov V.V."/>
            <person name="Slobodkin A.I."/>
            <person name="Ravin N.V."/>
        </authorList>
    </citation>
    <scope>NUCLEOTIDE SEQUENCE [LARGE SCALE GENOMIC DNA]</scope>
    <source>
        <strain evidence="2 3">S95</strain>
    </source>
</reference>
<comment type="caution">
    <text evidence="2">The sequence shown here is derived from an EMBL/GenBank/DDBJ whole genome shotgun (WGS) entry which is preliminary data.</text>
</comment>
<keyword evidence="1" id="KW-1133">Transmembrane helix</keyword>
<keyword evidence="3" id="KW-1185">Reference proteome</keyword>
<dbReference type="STRING" id="999894.TDIS_1228"/>
<name>A0A179D3Q2_9BACT</name>
<feature type="transmembrane region" description="Helical" evidence="1">
    <location>
        <begin position="20"/>
        <end position="39"/>
    </location>
</feature>
<keyword evidence="1" id="KW-0812">Transmembrane</keyword>
<organism evidence="2 3">
    <name type="scientific">Thermosulfurimonas dismutans</name>
    <dbReference type="NCBI Taxonomy" id="999894"/>
    <lineage>
        <taxon>Bacteria</taxon>
        <taxon>Pseudomonadati</taxon>
        <taxon>Thermodesulfobacteriota</taxon>
        <taxon>Thermodesulfobacteria</taxon>
        <taxon>Thermodesulfobacteriales</taxon>
        <taxon>Thermodesulfobacteriaceae</taxon>
        <taxon>Thermosulfurimonas</taxon>
    </lineage>
</organism>
<sequence>MGMGGRRLESLKFDASWIDLVTIILLVYMFMTVALATAIREEIQTQVNLLKKKAQTNSQAFGPETPKLSIVPDGQKGYRFVLESQKLGKLEFSSVKGVVAELERLRPQALVLRVDQNTPFRYPQEIMIAAKDLGIRLGLAYIKRK</sequence>
<evidence type="ECO:0000313" key="3">
    <source>
        <dbReference type="Proteomes" id="UP000078390"/>
    </source>
</evidence>
<protein>
    <recommendedName>
        <fullName evidence="4">Biopolymer transporter ExbD</fullName>
    </recommendedName>
</protein>
<evidence type="ECO:0000313" key="2">
    <source>
        <dbReference type="EMBL" id="OAQ20613.1"/>
    </source>
</evidence>
<gene>
    <name evidence="2" type="ORF">TDIS_1228</name>
</gene>
<evidence type="ECO:0000256" key="1">
    <source>
        <dbReference type="SAM" id="Phobius"/>
    </source>
</evidence>